<comment type="caution">
    <text evidence="2">The sequence shown here is derived from an EMBL/GenBank/DDBJ whole genome shotgun (WGS) entry which is preliminary data.</text>
</comment>
<name>A0A081FWM5_9GAMM</name>
<feature type="signal peptide" evidence="1">
    <location>
        <begin position="1"/>
        <end position="22"/>
    </location>
</feature>
<dbReference type="Proteomes" id="UP000028252">
    <property type="component" value="Unassembled WGS sequence"/>
</dbReference>
<accession>A0A081FWM5</accession>
<dbReference type="SUPFAM" id="SSF63829">
    <property type="entry name" value="Calcium-dependent phosphotriesterase"/>
    <property type="match status" value="1"/>
</dbReference>
<dbReference type="PATRIC" id="fig|1232683.4.peg.2851"/>
<sequence length="287" mass="30457">MRKYLGGTLAASLLLSTGLSQASENQISISNTSDPNSNIEILQTSDTVDLDQGAIVAGKEIKQAWEKVDGQATSIGIGPQGDIWVVGTDGYLYKRDTAAKKWNKLTPPSSSIRFKQVTVGKNEIWALTTTSNIYRYGKSGFKLIRGELEDISAGADGSVWGVNSKSETFKWSGTSFVKTTALASRVAALGDGSAIVVGNGNTLYQGSGSKWNSLGISARDLAIGADKTIWYVSTQKVNANGNAIYRLDSISTKQVTKDSVAAATAVAVTPDGKPWAINANGEIYYAR</sequence>
<dbReference type="EMBL" id="JMQN01000043">
    <property type="protein sequence ID" value="KEA62930.1"/>
    <property type="molecule type" value="Genomic_DNA"/>
</dbReference>
<dbReference type="RefSeq" id="WP_036189752.1">
    <property type="nucleotide sequence ID" value="NZ_JMQN01000043.1"/>
</dbReference>
<protein>
    <submittedName>
        <fullName evidence="2">Tectonin-2 (Tectonin II)</fullName>
    </submittedName>
</protein>
<evidence type="ECO:0000313" key="3">
    <source>
        <dbReference type="Proteomes" id="UP000028252"/>
    </source>
</evidence>
<dbReference type="Pfam" id="PF19193">
    <property type="entry name" value="Tectonin"/>
    <property type="match status" value="1"/>
</dbReference>
<keyword evidence="1" id="KW-0732">Signal</keyword>
<keyword evidence="3" id="KW-1185">Reference proteome</keyword>
<organism evidence="2 3">
    <name type="scientific">Marinobacterium lacunae</name>
    <dbReference type="NCBI Taxonomy" id="1232683"/>
    <lineage>
        <taxon>Bacteria</taxon>
        <taxon>Pseudomonadati</taxon>
        <taxon>Pseudomonadota</taxon>
        <taxon>Gammaproteobacteria</taxon>
        <taxon>Oceanospirillales</taxon>
        <taxon>Oceanospirillaceae</taxon>
        <taxon>Marinobacterium</taxon>
    </lineage>
</organism>
<proteinExistence type="predicted"/>
<dbReference type="OrthoDB" id="5483604at2"/>
<reference evidence="2 3" key="1">
    <citation type="submission" date="2014-04" db="EMBL/GenBank/DDBJ databases">
        <title>Marinobacterium kochiensis sp. nov., isolated from sediment sample collected from Kochi backwaters in Kerala, India.</title>
        <authorList>
            <person name="Singh A."/>
            <person name="Pinnaka A.K."/>
        </authorList>
    </citation>
    <scope>NUCLEOTIDE SEQUENCE [LARGE SCALE GENOMIC DNA]</scope>
    <source>
        <strain evidence="2 3">AK27</strain>
    </source>
</reference>
<dbReference type="InterPro" id="IPR006624">
    <property type="entry name" value="Beta-propeller_rpt_TECPR"/>
</dbReference>
<dbReference type="AlphaFoldDB" id="A0A081FWM5"/>
<feature type="chain" id="PRO_5001757475" evidence="1">
    <location>
        <begin position="23"/>
        <end position="287"/>
    </location>
</feature>
<gene>
    <name evidence="2" type="ORF">ADIMK_2900</name>
</gene>
<evidence type="ECO:0000256" key="1">
    <source>
        <dbReference type="SAM" id="SignalP"/>
    </source>
</evidence>
<evidence type="ECO:0000313" key="2">
    <source>
        <dbReference type="EMBL" id="KEA62930.1"/>
    </source>
</evidence>
<dbReference type="STRING" id="1232683.ADIMK_2900"/>
<dbReference type="SMART" id="SM00706">
    <property type="entry name" value="TECPR"/>
    <property type="match status" value="3"/>
</dbReference>